<proteinExistence type="inferred from homology"/>
<keyword evidence="7" id="KW-0653">Protein transport</keyword>
<keyword evidence="5" id="KW-0997">Cell inner membrane</keyword>
<feature type="region of interest" description="Disordered" evidence="10">
    <location>
        <begin position="220"/>
        <end position="272"/>
    </location>
</feature>
<dbReference type="PROSITE" id="PS52015">
    <property type="entry name" value="TONB_CTD"/>
    <property type="match status" value="2"/>
</dbReference>
<evidence type="ECO:0000313" key="13">
    <source>
        <dbReference type="Proteomes" id="UP000004263"/>
    </source>
</evidence>
<keyword evidence="8" id="KW-1133">Transmembrane helix</keyword>
<evidence type="ECO:0000256" key="5">
    <source>
        <dbReference type="ARBA" id="ARBA00022519"/>
    </source>
</evidence>
<keyword evidence="3" id="KW-0813">Transport</keyword>
<keyword evidence="13" id="KW-1185">Reference proteome</keyword>
<dbReference type="NCBIfam" id="TIGR01352">
    <property type="entry name" value="tonB_Cterm"/>
    <property type="match status" value="1"/>
</dbReference>
<dbReference type="SUPFAM" id="SSF74653">
    <property type="entry name" value="TolA/TonB C-terminal domain"/>
    <property type="match status" value="2"/>
</dbReference>
<dbReference type="GO" id="GO:0015031">
    <property type="term" value="P:protein transport"/>
    <property type="evidence" value="ECO:0007669"/>
    <property type="project" value="UniProtKB-KW"/>
</dbReference>
<evidence type="ECO:0000256" key="2">
    <source>
        <dbReference type="ARBA" id="ARBA00006555"/>
    </source>
</evidence>
<reference evidence="12 13" key="1">
    <citation type="submission" date="2006-03" db="EMBL/GenBank/DDBJ databases">
        <authorList>
            <person name="Pinhassi J."/>
            <person name="Pedros-Alio C."/>
            <person name="Ferriera S."/>
            <person name="Johnson J."/>
            <person name="Kravitz S."/>
            <person name="Halpern A."/>
            <person name="Remington K."/>
            <person name="Beeson K."/>
            <person name="Tran B."/>
            <person name="Rogers Y.-H."/>
            <person name="Friedman R."/>
            <person name="Venter J.C."/>
        </authorList>
    </citation>
    <scope>NUCLEOTIDE SEQUENCE [LARGE SCALE GENOMIC DNA]</scope>
    <source>
        <strain evidence="12 13">RED65</strain>
    </source>
</reference>
<dbReference type="Proteomes" id="UP000004263">
    <property type="component" value="Unassembled WGS sequence"/>
</dbReference>
<dbReference type="EMBL" id="AAQH01000021">
    <property type="protein sequence ID" value="EAT11226.1"/>
    <property type="molecule type" value="Genomic_DNA"/>
</dbReference>
<comment type="subcellular location">
    <subcellularLocation>
        <location evidence="1">Cell inner membrane</location>
        <topology evidence="1">Single-pass membrane protein</topology>
        <orientation evidence="1">Periplasmic side</orientation>
    </subcellularLocation>
</comment>
<evidence type="ECO:0000256" key="10">
    <source>
        <dbReference type="SAM" id="MobiDB-lite"/>
    </source>
</evidence>
<dbReference type="Pfam" id="PF16036">
    <property type="entry name" value="Chalcone_3"/>
    <property type="match status" value="1"/>
</dbReference>
<evidence type="ECO:0000256" key="1">
    <source>
        <dbReference type="ARBA" id="ARBA00004383"/>
    </source>
</evidence>
<accession>Q1MZ02</accession>
<keyword evidence="6" id="KW-0812">Transmembrane</keyword>
<evidence type="ECO:0000256" key="7">
    <source>
        <dbReference type="ARBA" id="ARBA00022927"/>
    </source>
</evidence>
<name>Q1MZ02_9GAMM</name>
<organism evidence="12 13">
    <name type="scientific">Bermanella marisrubri</name>
    <dbReference type="NCBI Taxonomy" id="207949"/>
    <lineage>
        <taxon>Bacteria</taxon>
        <taxon>Pseudomonadati</taxon>
        <taxon>Pseudomonadota</taxon>
        <taxon>Gammaproteobacteria</taxon>
        <taxon>Oceanospirillales</taxon>
        <taxon>Oceanospirillaceae</taxon>
        <taxon>Bermanella</taxon>
    </lineage>
</organism>
<evidence type="ECO:0000259" key="11">
    <source>
        <dbReference type="PROSITE" id="PS52015"/>
    </source>
</evidence>
<dbReference type="RefSeq" id="WP_007016695.1">
    <property type="nucleotide sequence ID" value="NZ_AAQH01000021.1"/>
</dbReference>
<dbReference type="PANTHER" id="PTHR33446">
    <property type="entry name" value="PROTEIN TONB-RELATED"/>
    <property type="match status" value="1"/>
</dbReference>
<dbReference type="Pfam" id="PF13103">
    <property type="entry name" value="TonB_2"/>
    <property type="match status" value="1"/>
</dbReference>
<dbReference type="InterPro" id="IPR037682">
    <property type="entry name" value="TonB_C"/>
</dbReference>
<evidence type="ECO:0000256" key="3">
    <source>
        <dbReference type="ARBA" id="ARBA00022448"/>
    </source>
</evidence>
<keyword evidence="9" id="KW-0472">Membrane</keyword>
<protein>
    <recommendedName>
        <fullName evidence="11">TonB C-terminal domain-containing protein</fullName>
    </recommendedName>
</protein>
<dbReference type="InterPro" id="IPR006260">
    <property type="entry name" value="TonB/TolA_C"/>
</dbReference>
<dbReference type="STRING" id="207949.RED65_07354"/>
<evidence type="ECO:0000313" key="12">
    <source>
        <dbReference type="EMBL" id="EAT11226.1"/>
    </source>
</evidence>
<dbReference type="Gene3D" id="3.30.1150.10">
    <property type="match status" value="2"/>
</dbReference>
<dbReference type="GO" id="GO:0005886">
    <property type="term" value="C:plasma membrane"/>
    <property type="evidence" value="ECO:0007669"/>
    <property type="project" value="UniProtKB-SubCell"/>
</dbReference>
<dbReference type="InterPro" id="IPR051045">
    <property type="entry name" value="TonB-dependent_transducer"/>
</dbReference>
<comment type="caution">
    <text evidence="12">The sequence shown here is derived from an EMBL/GenBank/DDBJ whole genome shotgun (WGS) entry which is preliminary data.</text>
</comment>
<gene>
    <name evidence="12" type="ORF">RED65_07354</name>
</gene>
<dbReference type="AlphaFoldDB" id="Q1MZ02"/>
<feature type="domain" description="TonB C-terminal" evidence="11">
    <location>
        <begin position="409"/>
        <end position="498"/>
    </location>
</feature>
<dbReference type="GO" id="GO:0055085">
    <property type="term" value="P:transmembrane transport"/>
    <property type="evidence" value="ECO:0007669"/>
    <property type="project" value="InterPro"/>
</dbReference>
<evidence type="ECO:0000256" key="8">
    <source>
        <dbReference type="ARBA" id="ARBA00022989"/>
    </source>
</evidence>
<feature type="domain" description="TonB C-terminal" evidence="11">
    <location>
        <begin position="285"/>
        <end position="380"/>
    </location>
</feature>
<comment type="similarity">
    <text evidence="2">Belongs to the TonB family.</text>
</comment>
<evidence type="ECO:0000256" key="6">
    <source>
        <dbReference type="ARBA" id="ARBA00022692"/>
    </source>
</evidence>
<feature type="compositionally biased region" description="Basic residues" evidence="10">
    <location>
        <begin position="245"/>
        <end position="258"/>
    </location>
</feature>
<dbReference type="InterPro" id="IPR016087">
    <property type="entry name" value="Chalcone_isomerase"/>
</dbReference>
<sequence>MTRIIVCLLFLSISQITVALTLNGIASYQQLRKEYYIAALYLSQSNDDPQSILQNQDRKRMALRVTAKRWSPRRWSLQWQNDIAINNVFSSDPDYTQGLLRFTGFLRDNLSKGDEVIIDYLPAEGTRISINNVTVVKTSTAQLFDALLNAWIGQVPPSREFKNNILSLSDDHKQLLDRYNSLSYSGDRTAMVNSWIAAEKETAAAFQKEQQLKRARALAAKKAEEEAKQKAQQKQARASKPTKPPSKKVIRKPVKKQKIVSTTTPSKEKKSKAQIKAEQDYYLALYRWELRRAIHQAVEYPAWARQFGQKGLVTVNFTVNRQAEIKKLDAQDQGASDLLVNELKRATTEVVPFLLPPDALEGKQWDISISYRFDPNSDDQPYVAKPSLPESLQSDKKLSSSQYKKVLGSYLGTVRAIIEEGIEYPEWSKRLNQKGKVVFEITINQDGIITETKAIESSRHEALNQAVLDAINIAQPLPIIPIELGINQTSIRIEHAFK</sequence>
<dbReference type="HOGENOM" id="CLU_510782_0_0_6"/>
<evidence type="ECO:0000256" key="9">
    <source>
        <dbReference type="ARBA" id="ARBA00023136"/>
    </source>
</evidence>
<evidence type="ECO:0000256" key="4">
    <source>
        <dbReference type="ARBA" id="ARBA00022475"/>
    </source>
</evidence>
<keyword evidence="4" id="KW-1003">Cell membrane</keyword>